<evidence type="ECO:0000256" key="8">
    <source>
        <dbReference type="SAM" id="Phobius"/>
    </source>
</evidence>
<keyword evidence="7 8" id="KW-0472">Membrane</keyword>
<dbReference type="RefSeq" id="WP_135529686.1">
    <property type="nucleotide sequence ID" value="NZ_SRKZ01000002.1"/>
</dbReference>
<keyword evidence="4" id="KW-0808">Transferase</keyword>
<protein>
    <recommendedName>
        <fullName evidence="9">Glycosyltransferase RgtA/B/C/D-like domain-containing protein</fullName>
    </recommendedName>
</protein>
<gene>
    <name evidence="10" type="ORF">EU557_06845</name>
</gene>
<name>A0A4Z0MPK4_9BACT</name>
<evidence type="ECO:0000256" key="6">
    <source>
        <dbReference type="ARBA" id="ARBA00022989"/>
    </source>
</evidence>
<keyword evidence="2" id="KW-1003">Cell membrane</keyword>
<feature type="transmembrane region" description="Helical" evidence="8">
    <location>
        <begin position="21"/>
        <end position="39"/>
    </location>
</feature>
<dbReference type="GO" id="GO:0016763">
    <property type="term" value="F:pentosyltransferase activity"/>
    <property type="evidence" value="ECO:0007669"/>
    <property type="project" value="TreeGrafter"/>
</dbReference>
<evidence type="ECO:0000256" key="7">
    <source>
        <dbReference type="ARBA" id="ARBA00023136"/>
    </source>
</evidence>
<evidence type="ECO:0000313" key="10">
    <source>
        <dbReference type="EMBL" id="TGD81278.1"/>
    </source>
</evidence>
<dbReference type="GO" id="GO:0009103">
    <property type="term" value="P:lipopolysaccharide biosynthetic process"/>
    <property type="evidence" value="ECO:0007669"/>
    <property type="project" value="UniProtKB-ARBA"/>
</dbReference>
<sequence>MKPISTPASSAVSVQAIWWRRVAWSILALGLVLRGVIWLQQRSLYLDEANLLRNFTERSFLGLFRNLDYEQYSPPLFSVLVKGCLGLFGNNELSVRLVPVLASMLTLGLFFRQTRRWLAPPVAVFALGFMAFGKVFVDYGTVCKQYATDGLAALALIEVAYYVGRVRFGAREAGVWVLVGCVSIWFSMPSVFVLAGIGLWYLLQAWQRQDWRAIGWVLGTGLAWLVCFGVYYMLLLQTNVESDYLQQYHREMFLAFPPRSAEDVQLLLKQLGELINKTVGKTALAAGLAIICFPLGLSQLLRRQHFLACVLLLPIAACLAASALHYYSLMSRLVLFMLPLLLLVLGYGAQWLGQRHKWAAWTIATLAVVVLANQQQLRYLGKPFQSDYADVRSALEVVAQHQQPGDAVFAYYNVAPVARYYTQEHTPRLTLPGLTLQEAGPLPTKQDPFTYGLLTLQQQGAHRIWLVYDREDEGPAQLAAAQGKVLARYPVYRGYALLYAPTAPTSQ</sequence>
<dbReference type="InterPro" id="IPR038731">
    <property type="entry name" value="RgtA/B/C-like"/>
</dbReference>
<organism evidence="10 11">
    <name type="scientific">Hymenobacter wooponensis</name>
    <dbReference type="NCBI Taxonomy" id="1525360"/>
    <lineage>
        <taxon>Bacteria</taxon>
        <taxon>Pseudomonadati</taxon>
        <taxon>Bacteroidota</taxon>
        <taxon>Cytophagia</taxon>
        <taxon>Cytophagales</taxon>
        <taxon>Hymenobacteraceae</taxon>
        <taxon>Hymenobacter</taxon>
    </lineage>
</organism>
<feature type="domain" description="Glycosyltransferase RgtA/B/C/D-like" evidence="9">
    <location>
        <begin position="74"/>
        <end position="228"/>
    </location>
</feature>
<evidence type="ECO:0000256" key="3">
    <source>
        <dbReference type="ARBA" id="ARBA00022676"/>
    </source>
</evidence>
<dbReference type="EMBL" id="SRKZ01000002">
    <property type="protein sequence ID" value="TGD81278.1"/>
    <property type="molecule type" value="Genomic_DNA"/>
</dbReference>
<evidence type="ECO:0000256" key="4">
    <source>
        <dbReference type="ARBA" id="ARBA00022679"/>
    </source>
</evidence>
<dbReference type="PANTHER" id="PTHR33908:SF11">
    <property type="entry name" value="MEMBRANE PROTEIN"/>
    <property type="match status" value="1"/>
</dbReference>
<dbReference type="GO" id="GO:0005886">
    <property type="term" value="C:plasma membrane"/>
    <property type="evidence" value="ECO:0007669"/>
    <property type="project" value="UniProtKB-SubCell"/>
</dbReference>
<evidence type="ECO:0000313" key="11">
    <source>
        <dbReference type="Proteomes" id="UP000298284"/>
    </source>
</evidence>
<feature type="transmembrane region" description="Helical" evidence="8">
    <location>
        <begin position="146"/>
        <end position="163"/>
    </location>
</feature>
<dbReference type="PANTHER" id="PTHR33908">
    <property type="entry name" value="MANNOSYLTRANSFERASE YKCB-RELATED"/>
    <property type="match status" value="1"/>
</dbReference>
<dbReference type="OrthoDB" id="1491458at2"/>
<dbReference type="Proteomes" id="UP000298284">
    <property type="component" value="Unassembled WGS sequence"/>
</dbReference>
<feature type="transmembrane region" description="Helical" evidence="8">
    <location>
        <begin position="333"/>
        <end position="352"/>
    </location>
</feature>
<feature type="transmembrane region" description="Helical" evidence="8">
    <location>
        <begin position="175"/>
        <end position="201"/>
    </location>
</feature>
<comment type="caution">
    <text evidence="10">The sequence shown here is derived from an EMBL/GenBank/DDBJ whole genome shotgun (WGS) entry which is preliminary data.</text>
</comment>
<comment type="subcellular location">
    <subcellularLocation>
        <location evidence="1">Cell membrane</location>
        <topology evidence="1">Multi-pass membrane protein</topology>
    </subcellularLocation>
</comment>
<evidence type="ECO:0000256" key="1">
    <source>
        <dbReference type="ARBA" id="ARBA00004651"/>
    </source>
</evidence>
<keyword evidence="5 8" id="KW-0812">Transmembrane</keyword>
<proteinExistence type="predicted"/>
<dbReference type="Pfam" id="PF13231">
    <property type="entry name" value="PMT_2"/>
    <property type="match status" value="1"/>
</dbReference>
<keyword evidence="11" id="KW-1185">Reference proteome</keyword>
<feature type="transmembrane region" description="Helical" evidence="8">
    <location>
        <begin position="358"/>
        <end position="374"/>
    </location>
</feature>
<dbReference type="AlphaFoldDB" id="A0A4Z0MPK4"/>
<feature type="transmembrane region" description="Helical" evidence="8">
    <location>
        <begin position="305"/>
        <end position="326"/>
    </location>
</feature>
<reference evidence="10 11" key="1">
    <citation type="submission" date="2019-04" db="EMBL/GenBank/DDBJ databases">
        <authorList>
            <person name="Feng G."/>
            <person name="Zhang J."/>
            <person name="Zhu H."/>
        </authorList>
    </citation>
    <scope>NUCLEOTIDE SEQUENCE [LARGE SCALE GENOMIC DNA]</scope>
    <source>
        <strain evidence="10 11">JCM 19491</strain>
    </source>
</reference>
<feature type="transmembrane region" description="Helical" evidence="8">
    <location>
        <begin position="118"/>
        <end position="140"/>
    </location>
</feature>
<accession>A0A4Z0MPK4</accession>
<feature type="transmembrane region" description="Helical" evidence="8">
    <location>
        <begin position="93"/>
        <end position="111"/>
    </location>
</feature>
<evidence type="ECO:0000256" key="2">
    <source>
        <dbReference type="ARBA" id="ARBA00022475"/>
    </source>
</evidence>
<keyword evidence="3" id="KW-0328">Glycosyltransferase</keyword>
<feature type="transmembrane region" description="Helical" evidence="8">
    <location>
        <begin position="213"/>
        <end position="234"/>
    </location>
</feature>
<dbReference type="InterPro" id="IPR050297">
    <property type="entry name" value="LipidA_mod_glycosyltrf_83"/>
</dbReference>
<feature type="transmembrane region" description="Helical" evidence="8">
    <location>
        <begin position="279"/>
        <end position="299"/>
    </location>
</feature>
<evidence type="ECO:0000256" key="5">
    <source>
        <dbReference type="ARBA" id="ARBA00022692"/>
    </source>
</evidence>
<evidence type="ECO:0000259" key="9">
    <source>
        <dbReference type="Pfam" id="PF13231"/>
    </source>
</evidence>
<keyword evidence="6 8" id="KW-1133">Transmembrane helix</keyword>